<organism evidence="1 2">
    <name type="scientific">Pseudomonas phage phiK7A1</name>
    <dbReference type="NCBI Taxonomy" id="2759194"/>
    <lineage>
        <taxon>Viruses</taxon>
        <taxon>Duplodnaviria</taxon>
        <taxon>Heunggongvirae</taxon>
        <taxon>Uroviricota</taxon>
        <taxon>Caudoviricetes</taxon>
        <taxon>Vandenendeviridae</taxon>
        <taxon>Gorskivirinae</taxon>
        <taxon>Torinovirus</taxon>
        <taxon>Torinovirus K7A1</taxon>
    </lineage>
</organism>
<proteinExistence type="predicted"/>
<dbReference type="Proteomes" id="UP000516415">
    <property type="component" value="Segment"/>
</dbReference>
<sequence>MAYLINLLLLTMYRRRCGSYVEYSTALEAFVCARCIGQPTPAMWHAHKLARGMGPMPKAGMHDVTIARCVEHSLLSTGSASLKRPHIKAV</sequence>
<evidence type="ECO:0000313" key="1">
    <source>
        <dbReference type="EMBL" id="QNR53959.1"/>
    </source>
</evidence>
<dbReference type="EMBL" id="MT740307">
    <property type="protein sequence ID" value="QNR53959.1"/>
    <property type="molecule type" value="Genomic_DNA"/>
</dbReference>
<reference evidence="1 2" key="1">
    <citation type="submission" date="2020-07" db="EMBL/GenBank/DDBJ databases">
        <authorList>
            <person name="Martino G."/>
            <person name="Holtappels D."/>
            <person name="Wagemans J."/>
            <person name="Lavigne R."/>
            <person name="Turina M."/>
            <person name="Ciuffo M."/>
        </authorList>
    </citation>
    <scope>NUCLEOTIDE SEQUENCE [LARGE SCALE GENOMIC DNA]</scope>
</reference>
<protein>
    <submittedName>
        <fullName evidence="1">Uncharacterized protein</fullName>
    </submittedName>
</protein>
<accession>A0A7H0XG19</accession>
<gene>
    <name evidence="1" type="ORF">phiK7A1_171</name>
</gene>
<keyword evidence="2" id="KW-1185">Reference proteome</keyword>
<name>A0A7H0XG19_9CAUD</name>
<evidence type="ECO:0000313" key="2">
    <source>
        <dbReference type="Proteomes" id="UP000516415"/>
    </source>
</evidence>